<dbReference type="PANTHER" id="PTHR46238">
    <property type="entry name" value="REVERSE TRANSCRIPTASE DOMAIN-CONTAINING PROTEIN"/>
    <property type="match status" value="1"/>
</dbReference>
<name>A0A1S4CN44_TOBAC</name>
<dbReference type="OrthoDB" id="409956at2759"/>
<dbReference type="Pfam" id="PF00078">
    <property type="entry name" value="RVT_1"/>
    <property type="match status" value="1"/>
</dbReference>
<dbReference type="PaxDb" id="4097-A0A1S4CN44"/>
<reference evidence="2" key="1">
    <citation type="submission" date="2025-08" db="UniProtKB">
        <authorList>
            <consortium name="RefSeq"/>
        </authorList>
    </citation>
    <scope>IDENTIFICATION</scope>
</reference>
<feature type="domain" description="Reverse transcriptase" evidence="1">
    <location>
        <begin position="22"/>
        <end position="125"/>
    </location>
</feature>
<sequence>MVFNLEKAYDKVPRGVLWRCLEGSALSPFPFALAIDALTQRIQGEVPWCMLIADDIVLIDETRCGVNKRLEVWRQILESNGFKLSRTKIEYLECKLSSATQVVDEDVRLDSQVIPRRESFKYIGSVIQGNGEIDEDVIHCIGARWMK</sequence>
<dbReference type="RefSeq" id="XP_016502668.1">
    <property type="nucleotide sequence ID" value="XM_016647182.1"/>
</dbReference>
<proteinExistence type="predicted"/>
<dbReference type="SUPFAM" id="SSF56672">
    <property type="entry name" value="DNA/RNA polymerases"/>
    <property type="match status" value="1"/>
</dbReference>
<evidence type="ECO:0000259" key="1">
    <source>
        <dbReference type="Pfam" id="PF00078"/>
    </source>
</evidence>
<accession>A0A1S4CN44</accession>
<organism evidence="2">
    <name type="scientific">Nicotiana tabacum</name>
    <name type="common">Common tobacco</name>
    <dbReference type="NCBI Taxonomy" id="4097"/>
    <lineage>
        <taxon>Eukaryota</taxon>
        <taxon>Viridiplantae</taxon>
        <taxon>Streptophyta</taxon>
        <taxon>Embryophyta</taxon>
        <taxon>Tracheophyta</taxon>
        <taxon>Spermatophyta</taxon>
        <taxon>Magnoliopsida</taxon>
        <taxon>eudicotyledons</taxon>
        <taxon>Gunneridae</taxon>
        <taxon>Pentapetalae</taxon>
        <taxon>asterids</taxon>
        <taxon>lamiids</taxon>
        <taxon>Solanales</taxon>
        <taxon>Solanaceae</taxon>
        <taxon>Nicotianoideae</taxon>
        <taxon>Nicotianeae</taxon>
        <taxon>Nicotiana</taxon>
    </lineage>
</organism>
<gene>
    <name evidence="2" type="primary">LOC107820839</name>
</gene>
<dbReference type="InterPro" id="IPR043502">
    <property type="entry name" value="DNA/RNA_pol_sf"/>
</dbReference>
<dbReference type="InterPro" id="IPR000477">
    <property type="entry name" value="RT_dom"/>
</dbReference>
<dbReference type="STRING" id="4097.A0A1S4CN44"/>
<dbReference type="KEGG" id="nta:107820839"/>
<dbReference type="AlphaFoldDB" id="A0A1S4CN44"/>
<evidence type="ECO:0000313" key="2">
    <source>
        <dbReference type="RefSeq" id="XP_016502668.1"/>
    </source>
</evidence>
<protein>
    <recommendedName>
        <fullName evidence="1">Reverse transcriptase domain-containing protein</fullName>
    </recommendedName>
</protein>
<dbReference type="PANTHER" id="PTHR46238:SF8">
    <property type="entry name" value="ENDONUCLEASE_EXONUCLEASE_PHOSPHATASE DOMAIN-CONTAINING PROTEIN"/>
    <property type="match status" value="1"/>
</dbReference>